<dbReference type="Proteomes" id="UP000624703">
    <property type="component" value="Unassembled WGS sequence"/>
</dbReference>
<name>A0A8J7MDE8_9BACT</name>
<dbReference type="InterPro" id="IPR024185">
    <property type="entry name" value="FTHF_cligase-like_sf"/>
</dbReference>
<dbReference type="SUPFAM" id="SSF100950">
    <property type="entry name" value="NagB/RpiA/CoA transferase-like"/>
    <property type="match status" value="1"/>
</dbReference>
<dbReference type="Gene3D" id="3.40.50.10420">
    <property type="entry name" value="NagB/RpiA/CoA transferase-like"/>
    <property type="match status" value="1"/>
</dbReference>
<dbReference type="InterPro" id="IPR003741">
    <property type="entry name" value="LUD_dom"/>
</dbReference>
<feature type="domain" description="LUD" evidence="1">
    <location>
        <begin position="105"/>
        <end position="159"/>
    </location>
</feature>
<comment type="caution">
    <text evidence="2">The sequence shown here is derived from an EMBL/GenBank/DDBJ whole genome shotgun (WGS) entry which is preliminary data.</text>
</comment>
<dbReference type="RefSeq" id="WP_200310601.1">
    <property type="nucleotide sequence ID" value="NZ_JAENIM010000023.1"/>
</dbReference>
<dbReference type="InterPro" id="IPR037171">
    <property type="entry name" value="NagB/RpiA_transferase-like"/>
</dbReference>
<evidence type="ECO:0000313" key="2">
    <source>
        <dbReference type="EMBL" id="MBK1790567.1"/>
    </source>
</evidence>
<reference evidence="2" key="1">
    <citation type="submission" date="2021-01" db="EMBL/GenBank/DDBJ databases">
        <title>Modified the classification status of verrucomicrobia.</title>
        <authorList>
            <person name="Feng X."/>
        </authorList>
    </citation>
    <scope>NUCLEOTIDE SEQUENCE</scope>
    <source>
        <strain evidence="2">_KCTC 22039</strain>
    </source>
</reference>
<proteinExistence type="predicted"/>
<evidence type="ECO:0000259" key="1">
    <source>
        <dbReference type="Pfam" id="PF02589"/>
    </source>
</evidence>
<dbReference type="EMBL" id="JAENIM010000023">
    <property type="protein sequence ID" value="MBK1790567.1"/>
    <property type="molecule type" value="Genomic_DNA"/>
</dbReference>
<dbReference type="Pfam" id="PF02589">
    <property type="entry name" value="LUD_dom"/>
    <property type="match status" value="1"/>
</dbReference>
<protein>
    <recommendedName>
        <fullName evidence="1">LUD domain-containing protein</fullName>
    </recommendedName>
</protein>
<keyword evidence="3" id="KW-1185">Reference proteome</keyword>
<sequence length="196" mass="21422">MSSRTKILARIQQALEPENAPMSNETEQAGIPVIHPANLWSRFAHTFTDKNGVCITNVQALSKILQKNGLTNGYCPAELHPLIASTLTQQDIQINAEFPVNAVGSIDFCIHNAYAACARTGKIVYKHALTSQRLASVTPCVQIAIVRKEDIKQDLSSLAYSRAEKSDIIESLCPADTQNIENPIIANSITQLIIII</sequence>
<organism evidence="2 3">
    <name type="scientific">Persicirhabdus sediminis</name>
    <dbReference type="NCBI Taxonomy" id="454144"/>
    <lineage>
        <taxon>Bacteria</taxon>
        <taxon>Pseudomonadati</taxon>
        <taxon>Verrucomicrobiota</taxon>
        <taxon>Verrucomicrobiia</taxon>
        <taxon>Verrucomicrobiales</taxon>
        <taxon>Verrucomicrobiaceae</taxon>
        <taxon>Persicirhabdus</taxon>
    </lineage>
</organism>
<gene>
    <name evidence="2" type="ORF">JIN82_05275</name>
</gene>
<accession>A0A8J7MDE8</accession>
<dbReference type="AlphaFoldDB" id="A0A8J7MDE8"/>
<evidence type="ECO:0000313" key="3">
    <source>
        <dbReference type="Proteomes" id="UP000624703"/>
    </source>
</evidence>